<dbReference type="RefSeq" id="WP_062967930.1">
    <property type="nucleotide sequence ID" value="NZ_JAAXOS010000006.1"/>
</dbReference>
<organism evidence="1 2">
    <name type="scientific">Nocardia gamkensis</name>
    <dbReference type="NCBI Taxonomy" id="352869"/>
    <lineage>
        <taxon>Bacteria</taxon>
        <taxon>Bacillati</taxon>
        <taxon>Actinomycetota</taxon>
        <taxon>Actinomycetes</taxon>
        <taxon>Mycobacteriales</taxon>
        <taxon>Nocardiaceae</taxon>
        <taxon>Nocardia</taxon>
    </lineage>
</organism>
<protein>
    <submittedName>
        <fullName evidence="1">Uncharacterized protein</fullName>
    </submittedName>
</protein>
<dbReference type="Proteomes" id="UP000540698">
    <property type="component" value="Unassembled WGS sequence"/>
</dbReference>
<dbReference type="AlphaFoldDB" id="A0A7X6R3C4"/>
<name>A0A7X6R3C4_9NOCA</name>
<keyword evidence="2" id="KW-1185">Reference proteome</keyword>
<comment type="caution">
    <text evidence="1">The sequence shown here is derived from an EMBL/GenBank/DDBJ whole genome shotgun (WGS) entry which is preliminary data.</text>
</comment>
<sequence>MDASSEQGLYSAGVAELERMAAYLRDKSTPLRGLPTVASGVSAIGLRCLSVADAEAASDQATIEALARRHGYTLLHTYVVAPQTVSLVVVTAVLEMVHVARAGAVIVPGMAHLGGSVPAEFARVCSVVMPGHVMLGRAMYPTSAPTQPGDHTGAGVRGW</sequence>
<reference evidence="1 2" key="1">
    <citation type="submission" date="2020-04" db="EMBL/GenBank/DDBJ databases">
        <title>MicrobeNet Type strains.</title>
        <authorList>
            <person name="Nicholson A.C."/>
        </authorList>
    </citation>
    <scope>NUCLEOTIDE SEQUENCE [LARGE SCALE GENOMIC DNA]</scope>
    <source>
        <strain evidence="1 2">DSM 44956</strain>
    </source>
</reference>
<dbReference type="EMBL" id="JAAXOS010000006">
    <property type="protein sequence ID" value="NKY27310.1"/>
    <property type="molecule type" value="Genomic_DNA"/>
</dbReference>
<evidence type="ECO:0000313" key="2">
    <source>
        <dbReference type="Proteomes" id="UP000540698"/>
    </source>
</evidence>
<accession>A0A7X6R3C4</accession>
<gene>
    <name evidence="1" type="ORF">HGB38_13895</name>
</gene>
<evidence type="ECO:0000313" key="1">
    <source>
        <dbReference type="EMBL" id="NKY27310.1"/>
    </source>
</evidence>
<proteinExistence type="predicted"/>